<protein>
    <recommendedName>
        <fullName evidence="3">Lipo-like protein</fullName>
    </recommendedName>
</protein>
<organism evidence="1 2">
    <name type="scientific">Dokdonella soli</name>
    <dbReference type="NCBI Taxonomy" id="529810"/>
    <lineage>
        <taxon>Bacteria</taxon>
        <taxon>Pseudomonadati</taxon>
        <taxon>Pseudomonadota</taxon>
        <taxon>Gammaproteobacteria</taxon>
        <taxon>Lysobacterales</taxon>
        <taxon>Rhodanobacteraceae</taxon>
        <taxon>Dokdonella</taxon>
    </lineage>
</organism>
<sequence length="254" mass="27944">MRPLHWIGRKLAHYLSAPRELVHVSTSRPGLLAATLCKGDVLLVEGTSRFASAIRTITQSNWSHAALFIGDALTASTGDPAPLFVEADINAGVRAVPLDHYAHLHTRICRPVGLDDTEIDALIAYAVARIGNQYDLRNVIDLARYLVRPPPVPDRYRRRLLAFGGGDPTRAICSSLIAAAFASIRYPVLPDIELVRGKGVGGEEQAREILHIRDSSLYAPRDFDMSPYFRIVKPTLQHGFDPHALTWAPAADQD</sequence>
<comment type="caution">
    <text evidence="1">The sequence shown here is derived from an EMBL/GenBank/DDBJ whole genome shotgun (WGS) entry which is preliminary data.</text>
</comment>
<accession>A0ABN1IQ82</accession>
<reference evidence="1 2" key="1">
    <citation type="journal article" date="2019" name="Int. J. Syst. Evol. Microbiol.">
        <title>The Global Catalogue of Microorganisms (GCM) 10K type strain sequencing project: providing services to taxonomists for standard genome sequencing and annotation.</title>
        <authorList>
            <consortium name="The Broad Institute Genomics Platform"/>
            <consortium name="The Broad Institute Genome Sequencing Center for Infectious Disease"/>
            <person name="Wu L."/>
            <person name="Ma J."/>
        </authorList>
    </citation>
    <scope>NUCLEOTIDE SEQUENCE [LARGE SCALE GENOMIC DNA]</scope>
    <source>
        <strain evidence="1 2">JCM 15421</strain>
    </source>
</reference>
<dbReference type="Proteomes" id="UP001501523">
    <property type="component" value="Unassembled WGS sequence"/>
</dbReference>
<dbReference type="Pfam" id="PF05708">
    <property type="entry name" value="Peptidase_C92"/>
    <property type="match status" value="1"/>
</dbReference>
<dbReference type="EMBL" id="BAAAEU010000023">
    <property type="protein sequence ID" value="GAA0719096.1"/>
    <property type="molecule type" value="Genomic_DNA"/>
</dbReference>
<evidence type="ECO:0008006" key="3">
    <source>
        <dbReference type="Google" id="ProtNLM"/>
    </source>
</evidence>
<dbReference type="RefSeq" id="WP_343792077.1">
    <property type="nucleotide sequence ID" value="NZ_BAAAEU010000023.1"/>
</dbReference>
<evidence type="ECO:0000313" key="2">
    <source>
        <dbReference type="Proteomes" id="UP001501523"/>
    </source>
</evidence>
<dbReference type="Gene3D" id="3.90.1720.10">
    <property type="entry name" value="endopeptidase domain like (from Nostoc punctiforme)"/>
    <property type="match status" value="1"/>
</dbReference>
<keyword evidence="2" id="KW-1185">Reference proteome</keyword>
<dbReference type="InterPro" id="IPR038765">
    <property type="entry name" value="Papain-like_cys_pep_sf"/>
</dbReference>
<name>A0ABN1IQ82_9GAMM</name>
<evidence type="ECO:0000313" key="1">
    <source>
        <dbReference type="EMBL" id="GAA0719096.1"/>
    </source>
</evidence>
<proteinExistence type="predicted"/>
<dbReference type="SUPFAM" id="SSF54001">
    <property type="entry name" value="Cysteine proteinases"/>
    <property type="match status" value="1"/>
</dbReference>
<gene>
    <name evidence="1" type="ORF">GCM10009105_27360</name>
</gene>
<dbReference type="InterPro" id="IPR024453">
    <property type="entry name" value="Peptidase_C92"/>
</dbReference>